<dbReference type="GO" id="GO:0032259">
    <property type="term" value="P:methylation"/>
    <property type="evidence" value="ECO:0007669"/>
    <property type="project" value="UniProtKB-KW"/>
</dbReference>
<dbReference type="InterPro" id="IPR003043">
    <property type="entry name" value="Uropor_MeTrfase_CS"/>
</dbReference>
<dbReference type="InterPro" id="IPR050161">
    <property type="entry name" value="Siro_Cobalamin_biosynth"/>
</dbReference>
<dbReference type="NCBIfam" id="NF004790">
    <property type="entry name" value="PRK06136.1"/>
    <property type="match status" value="1"/>
</dbReference>
<keyword evidence="3 8" id="KW-0489">Methyltransferase</keyword>
<evidence type="ECO:0000256" key="5">
    <source>
        <dbReference type="ARBA" id="ARBA00022691"/>
    </source>
</evidence>
<feature type="region of interest" description="Disordered" evidence="9">
    <location>
        <begin position="240"/>
        <end position="263"/>
    </location>
</feature>
<dbReference type="SUPFAM" id="SSF53790">
    <property type="entry name" value="Tetrapyrrole methylase"/>
    <property type="match status" value="1"/>
</dbReference>
<evidence type="ECO:0000256" key="6">
    <source>
        <dbReference type="ARBA" id="ARBA00023244"/>
    </source>
</evidence>
<keyword evidence="5" id="KW-0949">S-adenosyl-L-methionine</keyword>
<evidence type="ECO:0000256" key="3">
    <source>
        <dbReference type="ARBA" id="ARBA00022603"/>
    </source>
</evidence>
<dbReference type="PANTHER" id="PTHR45790">
    <property type="entry name" value="SIROHEME SYNTHASE-RELATED"/>
    <property type="match status" value="1"/>
</dbReference>
<evidence type="ECO:0000256" key="2">
    <source>
        <dbReference type="ARBA" id="ARBA00012162"/>
    </source>
</evidence>
<dbReference type="Proteomes" id="UP001325479">
    <property type="component" value="Chromosome"/>
</dbReference>
<evidence type="ECO:0000256" key="4">
    <source>
        <dbReference type="ARBA" id="ARBA00022679"/>
    </source>
</evidence>
<dbReference type="PROSITE" id="PS00839">
    <property type="entry name" value="SUMT_1"/>
    <property type="match status" value="1"/>
</dbReference>
<evidence type="ECO:0000259" key="10">
    <source>
        <dbReference type="Pfam" id="PF00590"/>
    </source>
</evidence>
<dbReference type="InterPro" id="IPR014777">
    <property type="entry name" value="4pyrrole_Mease_sub1"/>
</dbReference>
<evidence type="ECO:0000313" key="11">
    <source>
        <dbReference type="EMBL" id="WQD81135.1"/>
    </source>
</evidence>
<evidence type="ECO:0000256" key="9">
    <source>
        <dbReference type="SAM" id="MobiDB-lite"/>
    </source>
</evidence>
<dbReference type="InterPro" id="IPR006366">
    <property type="entry name" value="CobA/CysG_C"/>
</dbReference>
<dbReference type="GO" id="GO:0004851">
    <property type="term" value="F:uroporphyrin-III C-methyltransferase activity"/>
    <property type="evidence" value="ECO:0007669"/>
    <property type="project" value="UniProtKB-EC"/>
</dbReference>
<keyword evidence="6" id="KW-0627">Porphyrin biosynthesis</keyword>
<dbReference type="InterPro" id="IPR035996">
    <property type="entry name" value="4pyrrol_Methylase_sf"/>
</dbReference>
<dbReference type="EMBL" id="CP139965">
    <property type="protein sequence ID" value="WQD81135.1"/>
    <property type="molecule type" value="Genomic_DNA"/>
</dbReference>
<comment type="pathway">
    <text evidence="7">Porphyrin-containing compound metabolism; siroheme biosynthesis; precorrin-2 from uroporphyrinogen III: step 1/1.</text>
</comment>
<dbReference type="PANTHER" id="PTHR45790:SF3">
    <property type="entry name" value="S-ADENOSYL-L-METHIONINE-DEPENDENT UROPORPHYRINOGEN III METHYLTRANSFERASE, CHLOROPLASTIC"/>
    <property type="match status" value="1"/>
</dbReference>
<evidence type="ECO:0000256" key="8">
    <source>
        <dbReference type="RuleBase" id="RU003960"/>
    </source>
</evidence>
<dbReference type="Pfam" id="PF00590">
    <property type="entry name" value="TP_methylase"/>
    <property type="match status" value="1"/>
</dbReference>
<name>A0ABZ0WUN2_9BURK</name>
<keyword evidence="12" id="KW-1185">Reference proteome</keyword>
<dbReference type="InterPro" id="IPR014776">
    <property type="entry name" value="4pyrrole_Mease_sub2"/>
</dbReference>
<dbReference type="NCBIfam" id="TIGR01469">
    <property type="entry name" value="cobA_cysG_Cterm"/>
    <property type="match status" value="1"/>
</dbReference>
<dbReference type="CDD" id="cd11642">
    <property type="entry name" value="SUMT"/>
    <property type="match status" value="1"/>
</dbReference>
<dbReference type="EC" id="2.1.1.107" evidence="2"/>
<dbReference type="PROSITE" id="PS00840">
    <property type="entry name" value="SUMT_2"/>
    <property type="match status" value="1"/>
</dbReference>
<evidence type="ECO:0000313" key="12">
    <source>
        <dbReference type="Proteomes" id="UP001325479"/>
    </source>
</evidence>
<protein>
    <recommendedName>
        <fullName evidence="2">uroporphyrinogen-III C-methyltransferase</fullName>
        <ecNumber evidence="2">2.1.1.107</ecNumber>
    </recommendedName>
</protein>
<feature type="domain" description="Tetrapyrrole methylase" evidence="10">
    <location>
        <begin position="3"/>
        <end position="209"/>
    </location>
</feature>
<organism evidence="11 12">
    <name type="scientific">Paraburkholderia kururiensis</name>
    <dbReference type="NCBI Taxonomy" id="984307"/>
    <lineage>
        <taxon>Bacteria</taxon>
        <taxon>Pseudomonadati</taxon>
        <taxon>Pseudomonadota</taxon>
        <taxon>Betaproteobacteria</taxon>
        <taxon>Burkholderiales</taxon>
        <taxon>Burkholderiaceae</taxon>
        <taxon>Paraburkholderia</taxon>
    </lineage>
</organism>
<dbReference type="InterPro" id="IPR000878">
    <property type="entry name" value="4pyrrol_Mease"/>
</dbReference>
<dbReference type="Gene3D" id="3.40.1010.10">
    <property type="entry name" value="Cobalt-precorrin-4 Transmethylase, Domain 1"/>
    <property type="match status" value="1"/>
</dbReference>
<accession>A0ABZ0WUN2</accession>
<comment type="similarity">
    <text evidence="1 8">Belongs to the precorrin methyltransferase family.</text>
</comment>
<dbReference type="RefSeq" id="WP_114809466.1">
    <property type="nucleotide sequence ID" value="NZ_CP139965.1"/>
</dbReference>
<evidence type="ECO:0000256" key="7">
    <source>
        <dbReference type="ARBA" id="ARBA00025705"/>
    </source>
</evidence>
<dbReference type="Gene3D" id="3.30.950.10">
    <property type="entry name" value="Methyltransferase, Cobalt-precorrin-4 Transmethylase, Domain 2"/>
    <property type="match status" value="1"/>
</dbReference>
<sequence>MGKVYLIGAGPGAADLITVRGARLLGTADVVLHDALVEPAMLDYAPQAHKIAVGKRCGQRSTAQHFINKQIVDAAREHAVVVRLKGGDPMLFGRADEEMRALDAAGIEYEIVPGITAALASAAALRRPLTLRGVARSVALATHSRAPDTEAIREQVNADSLVFYMGRDSGPDIARELIDAGRAADTPVAIVEACSTARERTLTLTLERLAAGEAQAWLDPLQPSLLMIGEAFAERAALLPSVEKEGDDDGSEGGSKGRMRFAA</sequence>
<gene>
    <name evidence="11" type="primary">cobA</name>
    <name evidence="11" type="ORF">U0042_23290</name>
</gene>
<proteinExistence type="inferred from homology"/>
<keyword evidence="4 8" id="KW-0808">Transferase</keyword>
<evidence type="ECO:0000256" key="1">
    <source>
        <dbReference type="ARBA" id="ARBA00005879"/>
    </source>
</evidence>
<reference evidence="11 12" key="1">
    <citation type="submission" date="2023-12" db="EMBL/GenBank/DDBJ databases">
        <title>Genome sequencing and assembly of bacterial species from a model synthetic community.</title>
        <authorList>
            <person name="Hogle S.L."/>
        </authorList>
    </citation>
    <scope>NUCLEOTIDE SEQUENCE [LARGE SCALE GENOMIC DNA]</scope>
    <source>
        <strain evidence="11 12">HAMBI 2494</strain>
    </source>
</reference>